<keyword evidence="2" id="KW-0378">Hydrolase</keyword>
<reference evidence="3" key="3">
    <citation type="submission" date="2022-11" db="EMBL/GenBank/DDBJ databases">
        <title>Chitin-degrading and fungicidal potential of chitinolytic bacterial strains from marine environment of the Pacific Ocean regions.</title>
        <authorList>
            <person name="Pentekhina I."/>
            <person name="Nedashkovskaya O."/>
            <person name="Seitkalieva A."/>
            <person name="Podvolotskaya A."/>
            <person name="Tekutyeva L."/>
            <person name="Balabanova L."/>
        </authorList>
    </citation>
    <scope>NUCLEOTIDE SEQUENCE</scope>
    <source>
        <strain evidence="3">KMM 6838</strain>
    </source>
</reference>
<organism evidence="2 4">
    <name type="scientific">Microbulbifer thermotolerans</name>
    <dbReference type="NCBI Taxonomy" id="252514"/>
    <lineage>
        <taxon>Bacteria</taxon>
        <taxon>Pseudomonadati</taxon>
        <taxon>Pseudomonadota</taxon>
        <taxon>Gammaproteobacteria</taxon>
        <taxon>Cellvibrionales</taxon>
        <taxon>Microbulbiferaceae</taxon>
        <taxon>Microbulbifer</taxon>
    </lineage>
</organism>
<dbReference type="AlphaFoldDB" id="A0A143HL50"/>
<proteinExistence type="predicted"/>
<dbReference type="PANTHER" id="PTHR43319:SF3">
    <property type="entry name" value="BETA-LACTAMASE-RELATED DOMAIN-CONTAINING PROTEIN"/>
    <property type="match status" value="1"/>
</dbReference>
<evidence type="ECO:0000313" key="2">
    <source>
        <dbReference type="EMBL" id="AMX02418.1"/>
    </source>
</evidence>
<dbReference type="Proteomes" id="UP000076077">
    <property type="component" value="Chromosome"/>
</dbReference>
<keyword evidence="4" id="KW-1185">Reference proteome</keyword>
<dbReference type="EMBL" id="JAPHQB010000025">
    <property type="protein sequence ID" value="MCX2802837.1"/>
    <property type="molecule type" value="Genomic_DNA"/>
</dbReference>
<feature type="domain" description="Beta-lactamase-related" evidence="1">
    <location>
        <begin position="18"/>
        <end position="373"/>
    </location>
</feature>
<dbReference type="SUPFAM" id="SSF56601">
    <property type="entry name" value="beta-lactamase/transpeptidase-like"/>
    <property type="match status" value="1"/>
</dbReference>
<dbReference type="KEGG" id="mthd:A3224_07330"/>
<dbReference type="InterPro" id="IPR052907">
    <property type="entry name" value="Beta-lactamase/esterase"/>
</dbReference>
<dbReference type="EMBL" id="CP014864">
    <property type="protein sequence ID" value="AMX02418.1"/>
    <property type="molecule type" value="Genomic_DNA"/>
</dbReference>
<accession>A0A143HL50</accession>
<dbReference type="PANTHER" id="PTHR43319">
    <property type="entry name" value="BETA-LACTAMASE-RELATED"/>
    <property type="match status" value="1"/>
</dbReference>
<dbReference type="InterPro" id="IPR012338">
    <property type="entry name" value="Beta-lactam/transpept-like"/>
</dbReference>
<name>A0A143HL50_MICTH</name>
<dbReference type="RefSeq" id="WP_067153008.1">
    <property type="nucleotide sequence ID" value="NZ_CP014864.1"/>
</dbReference>
<dbReference type="InterPro" id="IPR001466">
    <property type="entry name" value="Beta-lactam-related"/>
</dbReference>
<evidence type="ECO:0000313" key="4">
    <source>
        <dbReference type="Proteomes" id="UP000076077"/>
    </source>
</evidence>
<evidence type="ECO:0000313" key="3">
    <source>
        <dbReference type="EMBL" id="MCX2802837.1"/>
    </source>
</evidence>
<dbReference type="Proteomes" id="UP001209730">
    <property type="component" value="Unassembled WGS sequence"/>
</dbReference>
<dbReference type="Pfam" id="PF00144">
    <property type="entry name" value="Beta-lactamase"/>
    <property type="match status" value="1"/>
</dbReference>
<dbReference type="GeneID" id="76607859"/>
<gene>
    <name evidence="2" type="ORF">A3224_07330</name>
    <name evidence="3" type="ORF">OQJ68_13665</name>
</gene>
<dbReference type="Gene3D" id="3.40.710.10">
    <property type="entry name" value="DD-peptidase/beta-lactamase superfamily"/>
    <property type="match status" value="1"/>
</dbReference>
<evidence type="ECO:0000259" key="1">
    <source>
        <dbReference type="Pfam" id="PF00144"/>
    </source>
</evidence>
<reference evidence="2" key="1">
    <citation type="submission" date="2016-03" db="EMBL/GenBank/DDBJ databases">
        <authorList>
            <person name="Ploux O."/>
        </authorList>
    </citation>
    <scope>NUCLEOTIDE SEQUENCE [LARGE SCALE GENOMIC DNA]</scope>
    <source>
        <strain evidence="2">DAU221</strain>
    </source>
</reference>
<protein>
    <submittedName>
        <fullName evidence="3">Beta-lactamase family protein</fullName>
    </submittedName>
    <submittedName>
        <fullName evidence="2">Serine hydrolase</fullName>
    </submittedName>
</protein>
<reference evidence="4" key="2">
    <citation type="submission" date="2016-03" db="EMBL/GenBank/DDBJ databases">
        <authorList>
            <person name="Lee Y.-S."/>
            <person name="Choi Y.-L."/>
        </authorList>
    </citation>
    <scope>NUCLEOTIDE SEQUENCE [LARGE SCALE GENOMIC DNA]</scope>
    <source>
        <strain evidence="4">DAU221</strain>
    </source>
</reference>
<dbReference type="STRING" id="252514.A3224_07330"/>
<sequence>MEIYGFCAPGLEPLYDTFAANFRECGDSGAAFAVRQHGELVVSLWAGSADRNGETPYTEDTLANVFSSSKGVLALLVLQQVAEGRLDLDRPVADYWPEFAAAGKAQVTARQLLCHRAGLVAFREKVADSLIYDWPGACAQVAATEPWWEPGSKQGYAPFLYGWSLGGLLERVAATGLLQLYRQGLGGTLDLDGGFGAVGHKSSRIADVGPLKQPLPELRENAVGRAIKEDRKGPVAMAFTNPMSLMMGTNSAEWRGALIPAANGHFSARDLATIYGDLAAEQPRTLPKVLVEEAGREQSRGRDAVLQAEVSFGCGYILSGRAADLRFGGEHGFGHPGAGGSVGFADPDRGLGCGYVTTRLGQSLFMDRRSVRLVEHLYQLL</sequence>
<dbReference type="GO" id="GO:0016787">
    <property type="term" value="F:hydrolase activity"/>
    <property type="evidence" value="ECO:0007669"/>
    <property type="project" value="UniProtKB-KW"/>
</dbReference>
<dbReference type="OrthoDB" id="5705574at2"/>